<dbReference type="SUPFAM" id="SSF49562">
    <property type="entry name" value="C2 domain (Calcium/lipid-binding domain, CaLB)"/>
    <property type="match status" value="1"/>
</dbReference>
<evidence type="ECO:0008006" key="8">
    <source>
        <dbReference type="Google" id="ProtNLM"/>
    </source>
</evidence>
<proteinExistence type="predicted"/>
<dbReference type="InterPro" id="IPR035892">
    <property type="entry name" value="C2_domain_sf"/>
</dbReference>
<evidence type="ECO:0000256" key="2">
    <source>
        <dbReference type="ARBA" id="ARBA00022837"/>
    </source>
</evidence>
<dbReference type="InterPro" id="IPR036020">
    <property type="entry name" value="WW_dom_sf"/>
</dbReference>
<dbReference type="Gene3D" id="2.60.40.150">
    <property type="entry name" value="C2 domain"/>
    <property type="match status" value="1"/>
</dbReference>
<dbReference type="Pfam" id="PF00168">
    <property type="entry name" value="C2"/>
    <property type="match status" value="1"/>
</dbReference>
<feature type="region of interest" description="Disordered" evidence="3">
    <location>
        <begin position="113"/>
        <end position="132"/>
    </location>
</feature>
<dbReference type="GO" id="GO:0005509">
    <property type="term" value="F:calcium ion binding"/>
    <property type="evidence" value="ECO:0007669"/>
    <property type="project" value="TreeGrafter"/>
</dbReference>
<dbReference type="Proteomes" id="UP000807342">
    <property type="component" value="Unassembled WGS sequence"/>
</dbReference>
<dbReference type="Gene3D" id="2.20.70.10">
    <property type="match status" value="1"/>
</dbReference>
<dbReference type="SMART" id="SM00239">
    <property type="entry name" value="C2"/>
    <property type="match status" value="1"/>
</dbReference>
<dbReference type="GO" id="GO:0016020">
    <property type="term" value="C:membrane"/>
    <property type="evidence" value="ECO:0007669"/>
    <property type="project" value="TreeGrafter"/>
</dbReference>
<dbReference type="SMART" id="SM00456">
    <property type="entry name" value="WW"/>
    <property type="match status" value="1"/>
</dbReference>
<dbReference type="PROSITE" id="PS01159">
    <property type="entry name" value="WW_DOMAIN_1"/>
    <property type="match status" value="1"/>
</dbReference>
<gene>
    <name evidence="6" type="ORF">P691DRAFT_333192</name>
</gene>
<evidence type="ECO:0000256" key="1">
    <source>
        <dbReference type="ARBA" id="ARBA00022723"/>
    </source>
</evidence>
<dbReference type="InterPro" id="IPR000008">
    <property type="entry name" value="C2_dom"/>
</dbReference>
<dbReference type="PROSITE" id="PS50020">
    <property type="entry name" value="WW_DOMAIN_2"/>
    <property type="match status" value="1"/>
</dbReference>
<evidence type="ECO:0000259" key="4">
    <source>
        <dbReference type="PROSITE" id="PS50004"/>
    </source>
</evidence>
<organism evidence="6 7">
    <name type="scientific">Macrolepiota fuliginosa MF-IS2</name>
    <dbReference type="NCBI Taxonomy" id="1400762"/>
    <lineage>
        <taxon>Eukaryota</taxon>
        <taxon>Fungi</taxon>
        <taxon>Dikarya</taxon>
        <taxon>Basidiomycota</taxon>
        <taxon>Agaricomycotina</taxon>
        <taxon>Agaricomycetes</taxon>
        <taxon>Agaricomycetidae</taxon>
        <taxon>Agaricales</taxon>
        <taxon>Agaricineae</taxon>
        <taxon>Agaricaceae</taxon>
        <taxon>Macrolepiota</taxon>
    </lineage>
</organism>
<evidence type="ECO:0000313" key="7">
    <source>
        <dbReference type="Proteomes" id="UP000807342"/>
    </source>
</evidence>
<feature type="domain" description="WW" evidence="5">
    <location>
        <begin position="149"/>
        <end position="182"/>
    </location>
</feature>
<dbReference type="AlphaFoldDB" id="A0A9P5X4Z0"/>
<feature type="domain" description="C2" evidence="4">
    <location>
        <begin position="1"/>
        <end position="110"/>
    </location>
</feature>
<dbReference type="EMBL" id="MU151363">
    <property type="protein sequence ID" value="KAF9444583.1"/>
    <property type="molecule type" value="Genomic_DNA"/>
</dbReference>
<keyword evidence="7" id="KW-1185">Reference proteome</keyword>
<dbReference type="PROSITE" id="PS50004">
    <property type="entry name" value="C2"/>
    <property type="match status" value="1"/>
</dbReference>
<evidence type="ECO:0000313" key="6">
    <source>
        <dbReference type="EMBL" id="KAF9444583.1"/>
    </source>
</evidence>
<protein>
    <recommendedName>
        <fullName evidence="8">HECT-type E3 ubiquitin transferase</fullName>
    </recommendedName>
</protein>
<name>A0A9P5X4Z0_9AGAR</name>
<dbReference type="InterPro" id="IPR001202">
    <property type="entry name" value="WW_dom"/>
</dbReference>
<dbReference type="Pfam" id="PF00397">
    <property type="entry name" value="WW"/>
    <property type="match status" value="1"/>
</dbReference>
<dbReference type="PANTHER" id="PTHR45911:SF4">
    <property type="entry name" value="MULTIPLE C2 AND TRANSMEMBRANE DOMAIN-CONTAINING PROTEIN"/>
    <property type="match status" value="1"/>
</dbReference>
<dbReference type="CDD" id="cd00201">
    <property type="entry name" value="WW"/>
    <property type="match status" value="1"/>
</dbReference>
<reference evidence="6" key="1">
    <citation type="submission" date="2020-11" db="EMBL/GenBank/DDBJ databases">
        <authorList>
            <consortium name="DOE Joint Genome Institute"/>
            <person name="Ahrendt S."/>
            <person name="Riley R."/>
            <person name="Andreopoulos W."/>
            <person name="Labutti K."/>
            <person name="Pangilinan J."/>
            <person name="Ruiz-Duenas F.J."/>
            <person name="Barrasa J.M."/>
            <person name="Sanchez-Garcia M."/>
            <person name="Camarero S."/>
            <person name="Miyauchi S."/>
            <person name="Serrano A."/>
            <person name="Linde D."/>
            <person name="Babiker R."/>
            <person name="Drula E."/>
            <person name="Ayuso-Fernandez I."/>
            <person name="Pacheco R."/>
            <person name="Padilla G."/>
            <person name="Ferreira P."/>
            <person name="Barriuso J."/>
            <person name="Kellner H."/>
            <person name="Castanera R."/>
            <person name="Alfaro M."/>
            <person name="Ramirez L."/>
            <person name="Pisabarro A.G."/>
            <person name="Kuo A."/>
            <person name="Tritt A."/>
            <person name="Lipzen A."/>
            <person name="He G."/>
            <person name="Yan M."/>
            <person name="Ng V."/>
            <person name="Cullen D."/>
            <person name="Martin F."/>
            <person name="Rosso M.-N."/>
            <person name="Henrissat B."/>
            <person name="Hibbett D."/>
            <person name="Martinez A.T."/>
            <person name="Grigoriev I.V."/>
        </authorList>
    </citation>
    <scope>NUCLEOTIDE SEQUENCE</scope>
    <source>
        <strain evidence="6">MF-IS2</strain>
    </source>
</reference>
<sequence length="222" mass="24670">MSVSHPGKRIKITIKSATNLPKRHLVLPPNPYVVLTIDEQTHKTAVLKRTGKPVWNATFEITIKESSIITIRILDKRKSAPDPLLGVASIGARRISSFKSERDGHTELTLGLKRQSDSSVTHDVPLASDDQSVMGPSLATDSSITIWTTDLPMGWEKQRAPDGRTYYVDHNTRSTTWYPPHLHSLDSGRQGLMTQKPVSVIVQLTISYEEAFTDFVSTGINK</sequence>
<evidence type="ECO:0000259" key="5">
    <source>
        <dbReference type="PROSITE" id="PS50020"/>
    </source>
</evidence>
<dbReference type="SUPFAM" id="SSF51045">
    <property type="entry name" value="WW domain"/>
    <property type="match status" value="1"/>
</dbReference>
<dbReference type="OrthoDB" id="3034104at2759"/>
<keyword evidence="1" id="KW-0479">Metal-binding</keyword>
<keyword evidence="2" id="KW-0106">Calcium</keyword>
<evidence type="ECO:0000256" key="3">
    <source>
        <dbReference type="SAM" id="MobiDB-lite"/>
    </source>
</evidence>
<accession>A0A9P5X4Z0</accession>
<comment type="caution">
    <text evidence="6">The sequence shown here is derived from an EMBL/GenBank/DDBJ whole genome shotgun (WGS) entry which is preliminary data.</text>
</comment>
<dbReference type="PANTHER" id="PTHR45911">
    <property type="entry name" value="C2 DOMAIN-CONTAINING PROTEIN"/>
    <property type="match status" value="1"/>
</dbReference>